<dbReference type="SMART" id="SM00292">
    <property type="entry name" value="BRCT"/>
    <property type="match status" value="2"/>
</dbReference>
<dbReference type="SUPFAM" id="SSF52113">
    <property type="entry name" value="BRCT domain"/>
    <property type="match status" value="2"/>
</dbReference>
<feature type="region of interest" description="Disordered" evidence="14">
    <location>
        <begin position="699"/>
        <end position="799"/>
    </location>
</feature>
<evidence type="ECO:0000259" key="15">
    <source>
        <dbReference type="PROSITE" id="PS50089"/>
    </source>
</evidence>
<evidence type="ECO:0000313" key="17">
    <source>
        <dbReference type="EMBL" id="RMX45606.1"/>
    </source>
</evidence>
<keyword evidence="6" id="KW-0227">DNA damage</keyword>
<feature type="region of interest" description="Disordered" evidence="14">
    <location>
        <begin position="1197"/>
        <end position="1225"/>
    </location>
</feature>
<dbReference type="GO" id="GO:0005694">
    <property type="term" value="C:chromosome"/>
    <property type="evidence" value="ECO:0007669"/>
    <property type="project" value="UniProtKB-SubCell"/>
</dbReference>
<dbReference type="EMBL" id="RCHS01002812">
    <property type="protein sequence ID" value="RMX45606.1"/>
    <property type="molecule type" value="Genomic_DNA"/>
</dbReference>
<dbReference type="Pfam" id="PF00533">
    <property type="entry name" value="BRCT"/>
    <property type="match status" value="1"/>
</dbReference>
<dbReference type="PROSITE" id="PS00518">
    <property type="entry name" value="ZF_RING_1"/>
    <property type="match status" value="1"/>
</dbReference>
<dbReference type="PANTHER" id="PTHR13763:SF0">
    <property type="entry name" value="BREAST CANCER TYPE 1 SUSCEPTIBILITY PROTEIN"/>
    <property type="match status" value="1"/>
</dbReference>
<dbReference type="PROSITE" id="PS50172">
    <property type="entry name" value="BRCT"/>
    <property type="match status" value="2"/>
</dbReference>
<organism evidence="17 18">
    <name type="scientific">Pocillopora damicornis</name>
    <name type="common">Cauliflower coral</name>
    <name type="synonym">Millepora damicornis</name>
    <dbReference type="NCBI Taxonomy" id="46731"/>
    <lineage>
        <taxon>Eukaryota</taxon>
        <taxon>Metazoa</taxon>
        <taxon>Cnidaria</taxon>
        <taxon>Anthozoa</taxon>
        <taxon>Hexacorallia</taxon>
        <taxon>Scleractinia</taxon>
        <taxon>Astrocoeniina</taxon>
        <taxon>Pocilloporidae</taxon>
        <taxon>Pocillopora</taxon>
    </lineage>
</organism>
<name>A0A3M6TW55_POCDA</name>
<keyword evidence="18" id="KW-1185">Reference proteome</keyword>
<comment type="subcellular location">
    <subcellularLocation>
        <location evidence="2">Chromosome</location>
    </subcellularLocation>
    <subcellularLocation>
        <location evidence="1">Nucleus</location>
    </subcellularLocation>
</comment>
<feature type="region of interest" description="Disordered" evidence="14">
    <location>
        <begin position="1614"/>
        <end position="1666"/>
    </location>
</feature>
<keyword evidence="8" id="KW-0862">Zinc</keyword>
<dbReference type="GO" id="GO:0070531">
    <property type="term" value="C:BRCA1-A complex"/>
    <property type="evidence" value="ECO:0007669"/>
    <property type="project" value="TreeGrafter"/>
</dbReference>
<dbReference type="Proteomes" id="UP000275408">
    <property type="component" value="Unassembled WGS sequence"/>
</dbReference>
<feature type="region of interest" description="Disordered" evidence="14">
    <location>
        <begin position="1015"/>
        <end position="1095"/>
    </location>
</feature>
<feature type="compositionally biased region" description="Basic and acidic residues" evidence="14">
    <location>
        <begin position="1827"/>
        <end position="1836"/>
    </location>
</feature>
<dbReference type="SMART" id="SM00184">
    <property type="entry name" value="RING"/>
    <property type="match status" value="1"/>
</dbReference>
<dbReference type="GO" id="GO:0045944">
    <property type="term" value="P:positive regulation of transcription by RNA polymerase II"/>
    <property type="evidence" value="ECO:0007669"/>
    <property type="project" value="TreeGrafter"/>
</dbReference>
<feature type="compositionally biased region" description="Polar residues" evidence="14">
    <location>
        <begin position="924"/>
        <end position="943"/>
    </location>
</feature>
<dbReference type="GO" id="GO:0000724">
    <property type="term" value="P:double-strand break repair via homologous recombination"/>
    <property type="evidence" value="ECO:0007669"/>
    <property type="project" value="TreeGrafter"/>
</dbReference>
<comment type="caution">
    <text evidence="17">The sequence shown here is derived from an EMBL/GenBank/DDBJ whole genome shotgun (WGS) entry which is preliminary data.</text>
</comment>
<reference evidence="17 18" key="1">
    <citation type="journal article" date="2018" name="Sci. Rep.">
        <title>Comparative analysis of the Pocillopora damicornis genome highlights role of immune system in coral evolution.</title>
        <authorList>
            <person name="Cunning R."/>
            <person name="Bay R.A."/>
            <person name="Gillette P."/>
            <person name="Baker A.C."/>
            <person name="Traylor-Knowles N."/>
        </authorList>
    </citation>
    <scope>NUCLEOTIDE SEQUENCE [LARGE SCALE GENOMIC DNA]</scope>
    <source>
        <strain evidence="17">RSMAS</strain>
        <tissue evidence="17">Whole animal</tissue>
    </source>
</reference>
<feature type="compositionally biased region" description="Polar residues" evidence="14">
    <location>
        <begin position="1811"/>
        <end position="1821"/>
    </location>
</feature>
<feature type="compositionally biased region" description="Basic and acidic residues" evidence="14">
    <location>
        <begin position="492"/>
        <end position="513"/>
    </location>
</feature>
<keyword evidence="4" id="KW-0479">Metal-binding</keyword>
<evidence type="ECO:0000256" key="10">
    <source>
        <dbReference type="ARBA" id="ARBA00023242"/>
    </source>
</evidence>
<feature type="domain" description="BRCT" evidence="16">
    <location>
        <begin position="1840"/>
        <end position="1927"/>
    </location>
</feature>
<dbReference type="InterPro" id="IPR036420">
    <property type="entry name" value="BRCT_dom_sf"/>
</dbReference>
<evidence type="ECO:0000313" key="18">
    <source>
        <dbReference type="Proteomes" id="UP000275408"/>
    </source>
</evidence>
<evidence type="ECO:0000256" key="3">
    <source>
        <dbReference type="ARBA" id="ARBA00022454"/>
    </source>
</evidence>
<feature type="compositionally biased region" description="Basic and acidic residues" evidence="14">
    <location>
        <begin position="1646"/>
        <end position="1666"/>
    </location>
</feature>
<dbReference type="GO" id="GO:0004842">
    <property type="term" value="F:ubiquitin-protein transferase activity"/>
    <property type="evidence" value="ECO:0007669"/>
    <property type="project" value="TreeGrafter"/>
</dbReference>
<sequence>MSLIVKDVLDALQQMQKSLECSICLELLKDPHSTKCNHQFCGHCIKQVLEKSSKKSKYKWYCPLCKTPVSKRSLTPNPRLNEIAAAVRNLQGAIQEDTGIPTGSPPSQPLKPLITVYDKGSVDPDSIHCPTPQKCVSKQKNVGQKVSRRKSPFSIYVDDNDDADHSLQNKKPEAVSNVNIRSMLGPISTEKATNKAKSKKSFNTRQTRSSRRTAPKNLLKENTNGNSVNEELLHMIDTLPFQPLLKAGSTSQAVDGASMADETEQDHVITTNQGSSQLVESECLVNHQTIDCKGRRQIASGQPKRAVCSKTIAEADSSMKTSPRDNSVFIENKISLSPTLTPVPVKGDNNGDEGAVSSTKCECFSPSSLDTMQSVSILPSQDCLEHRCEVVVGEIQVRNQEEASPKREEFLLEGVSESEAIKMESSARNAQEGPLLTCKNRRNNDNVSPQSLKKGLQSEGLSSISMNRAQGSLDFEGLVSLFDDPFMSKDVEELSKADESSKQHPDTSQHEEETFSSTRASFADCEGSQNQAAESDLWERVKMRRRRRTSEIPLPTNKRSEASKKSLQLRTKTKKRCAESAATLTSDDQRFSENIRKKLKQVEDPLLNKKSPFKDETKELQKDEENSEEMHTNGMILLSAKHDEQAQDNSSFGSDSSKTVLSSEIIQASVSSSDISPATVINPMIAHVDQGGENLLKRKETEGSNSQRNKENDQSEVSKHNSVIGSRLREDEKTRESPQIKLILDRNKENQANHETQDQESAYKEEETGNEKRKHREEEADWSGSKQEASKKRHQQPQSFYSKGMSLTASGHQGLPVQKEVEEHESDLVNTTDSSRSLPELELKQKDHLTSSFTWHSQEHTATEVKEIVDGFNCKFLDEAQHLTSQKLSQKGQFSGDTPTQSSLEFLDAMTPCLFGNDGLETSVGDQNSPHKTTDSRTPSFSDGKTEEENSLDMQKDGCLSGNSRDSIGVEYGNAEREKVVDLAHCPNGVGEVTSNTDETQSFETSQSISVLHGLEFPPHDQSQDSTNCSENIPDLGRSSQHFQKQSEDDAPRTEPPPKKTRKIEMISTSQDDTYSDISLRPGSGPTIKKSRESECMECEVIPPTPLVKPVTKHALSNLDQSHSRLSHPNSKLHRNNDVKSRLENPVVRRSRRSKSPRVAKSATSSSTCSSTSSEQSENSTSLLKNLETIVPDFSKEFESSQGRKPGNAITEWDATPSQSPDDFEINKNFCDKTLPDRCVSQDKTFSQSSYNEIRSDVLNSKERACKNLGDMPCPDAEKTNSSPQTCSLDRQKVHGDVQDSFSWTGTEHKRNSQISPVPSYNDIAHKNTEDVIDVFKHKLRGASVRDSGEQDCFHGDYDKGDISLGDDVRRKNPFGVRNEGDALASDNEVDSSSDEVLLMPVFLPKSSESHPNDNCIEDDEDDEEELQFFSQELIPSDEERYDDNDDDGISSCKALDSTGASSATVLSEAAASTQKMEVLRQDVEAMEKEMDELRAYLAETDEQQKEGNIAIDDDVDCMEEDPRDSAIITSSLTPPPPLTPKSIPPMRQLSSPLKNASRYLNQEGQSSDEDEDEDIAGEEITTSIREEYCELRNTPCNGKENLEENENAVRSCSRKRALSPSHEDDGLSITAVGNRQDKTPSPPRSSREIQKSQERDEGLIVIDDRDPVNSKTGSLLLVKRRKVVDELVPRKSPVVSLLFTRKVKDVNAASHSPISHGLAKGLSPIKKRSPFIYSRKRSAEASTISGRNSTGPLSHKTASGDDMSHDRARVVTRDARSQESTSRDSLSADGLLIEGVSSAQCRLSDETFIELSTATNTPESPRNRKKDNSRSEKTKPPSFVATRLNRKQLAEARVLAETYGGKLASEFNSKTTHVIMATDENMQVTRHSYTMKYLLGLALGKWIVSHHWITACIAAKALVAEADYEVRGDAGLGQTSIPCLARTARSKKEALLFEDFHVLCFGKFSAAVAKDQLSQLLKFCGARVFSDVENLKRIGKDGRKVVVLDKDTKTNIDHLNVVCRHLNTIAVSLEWVTDSIANYKVQDLKDYAIKMDDQRHTDKSSLNQDILIL</sequence>
<dbReference type="InterPro" id="IPR013083">
    <property type="entry name" value="Znf_RING/FYVE/PHD"/>
</dbReference>
<dbReference type="OMA" id="RESECME"/>
<feature type="region of interest" description="Disordered" evidence="14">
    <location>
        <begin position="607"/>
        <end position="629"/>
    </location>
</feature>
<feature type="compositionally biased region" description="Low complexity" evidence="14">
    <location>
        <begin position="1159"/>
        <end position="1182"/>
    </location>
</feature>
<dbReference type="PANTHER" id="PTHR13763">
    <property type="entry name" value="BREAST CANCER TYPE 1 SUSCEPTIBILITY PROTEIN BRCA1"/>
    <property type="match status" value="1"/>
</dbReference>
<feature type="region of interest" description="Disordered" evidence="14">
    <location>
        <begin position="1737"/>
        <end position="1787"/>
    </location>
</feature>
<feature type="region of interest" description="Disordered" evidence="14">
    <location>
        <begin position="918"/>
        <end position="967"/>
    </location>
</feature>
<feature type="compositionally biased region" description="Basic residues" evidence="14">
    <location>
        <begin position="194"/>
        <end position="214"/>
    </location>
</feature>
<evidence type="ECO:0000256" key="6">
    <source>
        <dbReference type="ARBA" id="ARBA00022763"/>
    </source>
</evidence>
<evidence type="ECO:0000256" key="2">
    <source>
        <dbReference type="ARBA" id="ARBA00004286"/>
    </source>
</evidence>
<feature type="region of interest" description="Disordered" evidence="14">
    <location>
        <begin position="1303"/>
        <end position="1322"/>
    </location>
</feature>
<dbReference type="Gene3D" id="3.40.50.10190">
    <property type="entry name" value="BRCT domain"/>
    <property type="match status" value="2"/>
</dbReference>
<feature type="compositionally biased region" description="Basic and acidic residues" evidence="14">
    <location>
        <begin position="1045"/>
        <end position="1058"/>
    </location>
</feature>
<feature type="compositionally biased region" description="Pro residues" evidence="14">
    <location>
        <begin position="1534"/>
        <end position="1544"/>
    </location>
</feature>
<feature type="compositionally biased region" description="Polar residues" evidence="14">
    <location>
        <begin position="1741"/>
        <end position="1753"/>
    </location>
</feature>
<dbReference type="PROSITE" id="PS50089">
    <property type="entry name" value="ZF_RING_2"/>
    <property type="match status" value="1"/>
</dbReference>
<keyword evidence="3" id="KW-0158">Chromosome</keyword>
<feature type="compositionally biased region" description="Polar residues" evidence="14">
    <location>
        <begin position="1549"/>
        <end position="1561"/>
    </location>
</feature>
<evidence type="ECO:0000259" key="16">
    <source>
        <dbReference type="PROSITE" id="PS50172"/>
    </source>
</evidence>
<dbReference type="InterPro" id="IPR031099">
    <property type="entry name" value="BRCA1-associated"/>
</dbReference>
<keyword evidence="5" id="KW-0677">Repeat</keyword>
<evidence type="ECO:0000256" key="9">
    <source>
        <dbReference type="ARBA" id="ARBA00023204"/>
    </source>
</evidence>
<keyword evidence="10" id="KW-0539">Nucleus</keyword>
<feature type="domain" description="BRCT" evidence="16">
    <location>
        <begin position="1949"/>
        <end position="2050"/>
    </location>
</feature>
<protein>
    <recommendedName>
        <fullName evidence="12">RING-type E3 ubiquitin transferase BRCA1</fullName>
    </recommendedName>
</protein>
<feature type="region of interest" description="Disordered" evidence="14">
    <location>
        <begin position="1811"/>
        <end position="1839"/>
    </location>
</feature>
<feature type="region of interest" description="Disordered" evidence="14">
    <location>
        <begin position="1500"/>
        <end position="1583"/>
    </location>
</feature>
<dbReference type="InterPro" id="IPR001841">
    <property type="entry name" value="Znf_RING"/>
</dbReference>
<dbReference type="InterPro" id="IPR017907">
    <property type="entry name" value="Znf_RING_CS"/>
</dbReference>
<dbReference type="GO" id="GO:0031436">
    <property type="term" value="C:BRCA1-BARD1 complex"/>
    <property type="evidence" value="ECO:0007669"/>
    <property type="project" value="TreeGrafter"/>
</dbReference>
<feature type="domain" description="RING-type" evidence="15">
    <location>
        <begin position="21"/>
        <end position="66"/>
    </location>
</feature>
<dbReference type="InterPro" id="IPR001357">
    <property type="entry name" value="BRCT_dom"/>
</dbReference>
<dbReference type="OrthoDB" id="6105938at2759"/>
<accession>A0A3M6TW55</accession>
<evidence type="ECO:0000256" key="1">
    <source>
        <dbReference type="ARBA" id="ARBA00004123"/>
    </source>
</evidence>
<feature type="compositionally biased region" description="Basic and acidic residues" evidence="14">
    <location>
        <begin position="699"/>
        <end position="719"/>
    </location>
</feature>
<keyword evidence="11" id="KW-0131">Cell cycle</keyword>
<dbReference type="GO" id="GO:0008270">
    <property type="term" value="F:zinc ion binding"/>
    <property type="evidence" value="ECO:0007669"/>
    <property type="project" value="UniProtKB-KW"/>
</dbReference>
<feature type="compositionally biased region" description="Polar residues" evidence="14">
    <location>
        <begin position="1067"/>
        <end position="1077"/>
    </location>
</feature>
<evidence type="ECO:0000256" key="7">
    <source>
        <dbReference type="ARBA" id="ARBA00022771"/>
    </source>
</evidence>
<evidence type="ECO:0000256" key="4">
    <source>
        <dbReference type="ARBA" id="ARBA00022723"/>
    </source>
</evidence>
<dbReference type="InterPro" id="IPR018957">
    <property type="entry name" value="Znf_C3HC4_RING-type"/>
</dbReference>
<evidence type="ECO:0000256" key="12">
    <source>
        <dbReference type="ARBA" id="ARBA00031556"/>
    </source>
</evidence>
<proteinExistence type="predicted"/>
<evidence type="ECO:0000256" key="11">
    <source>
        <dbReference type="ARBA" id="ARBA00023306"/>
    </source>
</evidence>
<feature type="region of interest" description="Disordered" evidence="14">
    <location>
        <begin position="1405"/>
        <end position="1424"/>
    </location>
</feature>
<evidence type="ECO:0000256" key="5">
    <source>
        <dbReference type="ARBA" id="ARBA00022737"/>
    </source>
</evidence>
<evidence type="ECO:0000256" key="14">
    <source>
        <dbReference type="SAM" id="MobiDB-lite"/>
    </source>
</evidence>
<keyword evidence="9" id="KW-0234">DNA repair</keyword>
<evidence type="ECO:0000256" key="13">
    <source>
        <dbReference type="PROSITE-ProRule" id="PRU00175"/>
    </source>
</evidence>
<feature type="region of interest" description="Disordered" evidence="14">
    <location>
        <begin position="424"/>
        <end position="459"/>
    </location>
</feature>
<feature type="compositionally biased region" description="Basic and acidic residues" evidence="14">
    <location>
        <begin position="1759"/>
        <end position="1778"/>
    </location>
</feature>
<feature type="region of interest" description="Disordered" evidence="14">
    <location>
        <begin position="1121"/>
        <end position="1184"/>
    </location>
</feature>
<feature type="region of interest" description="Disordered" evidence="14">
    <location>
        <begin position="1365"/>
        <end position="1393"/>
    </location>
</feature>
<keyword evidence="7 13" id="KW-0863">Zinc-finger</keyword>
<dbReference type="STRING" id="46731.A0A3M6TW55"/>
<feature type="compositionally biased region" description="Basic and acidic residues" evidence="14">
    <location>
        <begin position="727"/>
        <end position="771"/>
    </location>
</feature>
<feature type="compositionally biased region" description="Acidic residues" evidence="14">
    <location>
        <begin position="1567"/>
        <end position="1578"/>
    </location>
</feature>
<feature type="region of interest" description="Disordered" evidence="14">
    <location>
        <begin position="492"/>
        <end position="585"/>
    </location>
</feature>
<feature type="region of interest" description="Disordered" evidence="14">
    <location>
        <begin position="185"/>
        <end position="223"/>
    </location>
</feature>
<dbReference type="Gene3D" id="3.30.40.10">
    <property type="entry name" value="Zinc/RING finger domain, C3HC4 (zinc finger)"/>
    <property type="match status" value="1"/>
</dbReference>
<dbReference type="SUPFAM" id="SSF57850">
    <property type="entry name" value="RING/U-box"/>
    <property type="match status" value="1"/>
</dbReference>
<feature type="compositionally biased region" description="Basic residues" evidence="14">
    <location>
        <begin position="1149"/>
        <end position="1158"/>
    </location>
</feature>
<evidence type="ECO:0000256" key="8">
    <source>
        <dbReference type="ARBA" id="ARBA00022833"/>
    </source>
</evidence>
<dbReference type="CDD" id="cd16498">
    <property type="entry name" value="RING-HC_BRCA1"/>
    <property type="match status" value="1"/>
</dbReference>
<gene>
    <name evidence="17" type="ORF">pdam_00010599</name>
</gene>
<feature type="compositionally biased region" description="Acidic residues" evidence="14">
    <location>
        <begin position="1512"/>
        <end position="1523"/>
    </location>
</feature>
<dbReference type="Pfam" id="PF00097">
    <property type="entry name" value="zf-C3HC4"/>
    <property type="match status" value="1"/>
</dbReference>